<dbReference type="Proteomes" id="UP000245590">
    <property type="component" value="Unassembled WGS sequence"/>
</dbReference>
<gene>
    <name evidence="1" type="ORF">DEO23_12265</name>
</gene>
<sequence>MIDFIFTPDDEEFLVDVPAIEMEPPCENSPSDQLRRINARVEMINTLDDTVHLGGRLSGLVTSAQWEVMDHDLADSGDRYDGDAADLGRVADELMDEFDEAIAALLLTRLTLDEKWRGYRLARELVRQVLEILGLLPQQTIVVFRPEPLTPDGPMELGSDRDVALARLCAANEEQGFKRWRSGPVWWLPLNASR</sequence>
<dbReference type="OrthoDB" id="9803233at2"/>
<name>A0A2U2RHN1_9MICO</name>
<dbReference type="AlphaFoldDB" id="A0A2U2RHN1"/>
<protein>
    <submittedName>
        <fullName evidence="1">Uncharacterized protein</fullName>
    </submittedName>
</protein>
<evidence type="ECO:0000313" key="2">
    <source>
        <dbReference type="Proteomes" id="UP000245590"/>
    </source>
</evidence>
<reference evidence="1 2" key="1">
    <citation type="submission" date="2018-05" db="EMBL/GenBank/DDBJ databases">
        <title>Brachybacterium sp. M1HQ-2T, whole genome shotgun sequence.</title>
        <authorList>
            <person name="Tuo L."/>
        </authorList>
    </citation>
    <scope>NUCLEOTIDE SEQUENCE [LARGE SCALE GENOMIC DNA]</scope>
    <source>
        <strain evidence="1 2">M1HQ-2</strain>
    </source>
</reference>
<keyword evidence="2" id="KW-1185">Reference proteome</keyword>
<organism evidence="1 2">
    <name type="scientific">Brachybacterium endophyticum</name>
    <dbReference type="NCBI Taxonomy" id="2182385"/>
    <lineage>
        <taxon>Bacteria</taxon>
        <taxon>Bacillati</taxon>
        <taxon>Actinomycetota</taxon>
        <taxon>Actinomycetes</taxon>
        <taxon>Micrococcales</taxon>
        <taxon>Dermabacteraceae</taxon>
        <taxon>Brachybacterium</taxon>
    </lineage>
</organism>
<evidence type="ECO:0000313" key="1">
    <source>
        <dbReference type="EMBL" id="PWH05360.1"/>
    </source>
</evidence>
<dbReference type="RefSeq" id="WP_109276324.1">
    <property type="nucleotide sequence ID" value="NZ_QFKX01000005.1"/>
</dbReference>
<accession>A0A2U2RHN1</accession>
<comment type="caution">
    <text evidence="1">The sequence shown here is derived from an EMBL/GenBank/DDBJ whole genome shotgun (WGS) entry which is preliminary data.</text>
</comment>
<proteinExistence type="predicted"/>
<dbReference type="EMBL" id="QFKX01000005">
    <property type="protein sequence ID" value="PWH05360.1"/>
    <property type="molecule type" value="Genomic_DNA"/>
</dbReference>